<dbReference type="Proteomes" id="UP000267798">
    <property type="component" value="Unassembled WGS sequence"/>
</dbReference>
<evidence type="ECO:0008006" key="3">
    <source>
        <dbReference type="Google" id="ProtNLM"/>
    </source>
</evidence>
<evidence type="ECO:0000313" key="2">
    <source>
        <dbReference type="Proteomes" id="UP000267798"/>
    </source>
</evidence>
<dbReference type="EMBL" id="QXQB01000001">
    <property type="protein sequence ID" value="RJX41628.1"/>
    <property type="molecule type" value="Genomic_DNA"/>
</dbReference>
<comment type="caution">
    <text evidence="1">The sequence shown here is derived from an EMBL/GenBank/DDBJ whole genome shotgun (WGS) entry which is preliminary data.</text>
</comment>
<gene>
    <name evidence="1" type="ORF">D3P09_06605</name>
</gene>
<evidence type="ECO:0000313" key="1">
    <source>
        <dbReference type="EMBL" id="RJX41628.1"/>
    </source>
</evidence>
<organism evidence="1 2">
    <name type="scientific">Paenibacillus pinisoli</name>
    <dbReference type="NCBI Taxonomy" id="1276110"/>
    <lineage>
        <taxon>Bacteria</taxon>
        <taxon>Bacillati</taxon>
        <taxon>Bacillota</taxon>
        <taxon>Bacilli</taxon>
        <taxon>Bacillales</taxon>
        <taxon>Paenibacillaceae</taxon>
        <taxon>Paenibacillus</taxon>
    </lineage>
</organism>
<reference evidence="1 2" key="1">
    <citation type="submission" date="2018-09" db="EMBL/GenBank/DDBJ databases">
        <title>Paenibacillus aracenensis nov. sp. isolated from a cave in southern Spain.</title>
        <authorList>
            <person name="Jurado V."/>
            <person name="Gutierrez-Patricio S."/>
            <person name="Gonzalez-Pimentel J.L."/>
            <person name="Miller A.Z."/>
            <person name="Laiz L."/>
            <person name="Saiz-Jimenez C."/>
        </authorList>
    </citation>
    <scope>NUCLEOTIDE SEQUENCE [LARGE SCALE GENOMIC DNA]</scope>
    <source>
        <strain evidence="1 2">JCM 19203</strain>
    </source>
</reference>
<accession>A0A3A6PQC4</accession>
<dbReference type="OrthoDB" id="5625686at2"/>
<dbReference type="Pfam" id="PF14375">
    <property type="entry name" value="Cys_rich_CWC"/>
    <property type="match status" value="1"/>
</dbReference>
<protein>
    <recommendedName>
        <fullName evidence="3">Cysteine-rich CWC family protein</fullName>
    </recommendedName>
</protein>
<dbReference type="InterPro" id="IPR032720">
    <property type="entry name" value="Cys_rich_CWC"/>
</dbReference>
<sequence>MSDKCPLCGECNRCAALMEENPRDCWCFHAAIPKELLARIPGDARGKSCVCESCVRAYRIEETKK</sequence>
<name>A0A3A6PQC4_9BACL</name>
<keyword evidence="2" id="KW-1185">Reference proteome</keyword>
<proteinExistence type="predicted"/>
<dbReference type="AlphaFoldDB" id="A0A3A6PQC4"/>